<dbReference type="RefSeq" id="WP_161350100.1">
    <property type="nucleotide sequence ID" value="NZ_WTUX01000006.1"/>
</dbReference>
<gene>
    <name evidence="2" type="ORF">GQE99_03000</name>
</gene>
<sequence>MLISYDDLRHYAIRAADERTGRVQDIYFDDHAWKVRYLVAHTGFLLVGRESLVGAEKLGKPDTERAELPVDLTAEELKSAETPETAAPVSEQEKQRAIETGIWPQFIVGPGVAFTPVLAQEQLADVWAAGDNEPKTPEPRPGDPNLRSMHEVTGYKVSATDGEIGSVSDFLVDPEDWAVKHLVIDTGSWLPGKRVVIISDWVTEVDWTAGRIHVDVNQNAIEESPELTKIEDLRRSHDDDPLGAYGTLGLWPM</sequence>
<dbReference type="AlphaFoldDB" id="A0A845M6F0"/>
<dbReference type="InterPro" id="IPR014747">
    <property type="entry name" value="Bac_photo_RC_H_C"/>
</dbReference>
<dbReference type="InterPro" id="IPR011033">
    <property type="entry name" value="PRC_barrel-like_sf"/>
</dbReference>
<evidence type="ECO:0000313" key="2">
    <source>
        <dbReference type="EMBL" id="MZR11984.1"/>
    </source>
</evidence>
<dbReference type="InterPro" id="IPR027275">
    <property type="entry name" value="PRC-brl_dom"/>
</dbReference>
<dbReference type="GO" id="GO:0030077">
    <property type="term" value="C:plasma membrane light-harvesting complex"/>
    <property type="evidence" value="ECO:0007669"/>
    <property type="project" value="InterPro"/>
</dbReference>
<dbReference type="SUPFAM" id="SSF50346">
    <property type="entry name" value="PRC-barrel domain"/>
    <property type="match status" value="2"/>
</dbReference>
<dbReference type="EMBL" id="WTUX01000006">
    <property type="protein sequence ID" value="MZR11984.1"/>
    <property type="molecule type" value="Genomic_DNA"/>
</dbReference>
<accession>A0A845M6F0</accession>
<comment type="caution">
    <text evidence="2">The sequence shown here is derived from an EMBL/GenBank/DDBJ whole genome shotgun (WGS) entry which is preliminary data.</text>
</comment>
<reference evidence="2 3" key="1">
    <citation type="submission" date="2019-12" db="EMBL/GenBank/DDBJ databases">
        <title>Maritimibacter sp. nov. sp. isolated from sea sand.</title>
        <authorList>
            <person name="Kim J."/>
            <person name="Jeong S.E."/>
            <person name="Jung H.S."/>
            <person name="Jeon C.O."/>
        </authorList>
    </citation>
    <scope>NUCLEOTIDE SEQUENCE [LARGE SCALE GENOMIC DNA]</scope>
    <source>
        <strain evidence="2 3">DP07</strain>
    </source>
</reference>
<protein>
    <submittedName>
        <fullName evidence="2">PRC-barrel domain containing protein</fullName>
    </submittedName>
</protein>
<dbReference type="Proteomes" id="UP000467322">
    <property type="component" value="Unassembled WGS sequence"/>
</dbReference>
<evidence type="ECO:0000259" key="1">
    <source>
        <dbReference type="Pfam" id="PF05239"/>
    </source>
</evidence>
<keyword evidence="3" id="KW-1185">Reference proteome</keyword>
<name>A0A845M6F0_9RHOB</name>
<proteinExistence type="predicted"/>
<dbReference type="Pfam" id="PF05239">
    <property type="entry name" value="PRC"/>
    <property type="match status" value="2"/>
</dbReference>
<evidence type="ECO:0000313" key="3">
    <source>
        <dbReference type="Proteomes" id="UP000467322"/>
    </source>
</evidence>
<feature type="domain" description="PRC-barrel" evidence="1">
    <location>
        <begin position="149"/>
        <end position="216"/>
    </location>
</feature>
<dbReference type="GO" id="GO:0019684">
    <property type="term" value="P:photosynthesis, light reaction"/>
    <property type="evidence" value="ECO:0007669"/>
    <property type="project" value="InterPro"/>
</dbReference>
<organism evidence="2 3">
    <name type="scientific">Maritimibacter harenae</name>
    <dbReference type="NCBI Taxonomy" id="2606218"/>
    <lineage>
        <taxon>Bacteria</taxon>
        <taxon>Pseudomonadati</taxon>
        <taxon>Pseudomonadota</taxon>
        <taxon>Alphaproteobacteria</taxon>
        <taxon>Rhodobacterales</taxon>
        <taxon>Roseobacteraceae</taxon>
        <taxon>Maritimibacter</taxon>
    </lineage>
</organism>
<feature type="domain" description="PRC-barrel" evidence="1">
    <location>
        <begin position="3"/>
        <end position="56"/>
    </location>
</feature>
<dbReference type="Gene3D" id="3.90.50.10">
    <property type="entry name" value="Photosynthetic Reaction Center, subunit H, domain 2"/>
    <property type="match status" value="2"/>
</dbReference>